<organism evidence="3 4">
    <name type="scientific">Ancylostoma ceylanicum</name>
    <dbReference type="NCBI Taxonomy" id="53326"/>
    <lineage>
        <taxon>Eukaryota</taxon>
        <taxon>Metazoa</taxon>
        <taxon>Ecdysozoa</taxon>
        <taxon>Nematoda</taxon>
        <taxon>Chromadorea</taxon>
        <taxon>Rhabditida</taxon>
        <taxon>Rhabditina</taxon>
        <taxon>Rhabditomorpha</taxon>
        <taxon>Strongyloidea</taxon>
        <taxon>Ancylostomatidae</taxon>
        <taxon>Ancylostomatinae</taxon>
        <taxon>Ancylostoma</taxon>
    </lineage>
</organism>
<evidence type="ECO:0000313" key="3">
    <source>
        <dbReference type="EMBL" id="EYC26390.1"/>
    </source>
</evidence>
<keyword evidence="2" id="KW-1133">Transmembrane helix</keyword>
<keyword evidence="4" id="KW-1185">Reference proteome</keyword>
<sequence length="91" mass="10531">MNEITGRSLRSRNRARLRASPNFATTAGDRHMDKATEETPDERGDELISSDPWRCKVAIDTYHFHDPYLSYRHFLSVIGSFIILSVHFDSF</sequence>
<evidence type="ECO:0000256" key="1">
    <source>
        <dbReference type="SAM" id="MobiDB-lite"/>
    </source>
</evidence>
<dbReference type="Proteomes" id="UP000024635">
    <property type="component" value="Unassembled WGS sequence"/>
</dbReference>
<proteinExistence type="predicted"/>
<name>A0A016VG45_9BILA</name>
<keyword evidence="2" id="KW-0472">Membrane</keyword>
<comment type="caution">
    <text evidence="3">The sequence shown here is derived from an EMBL/GenBank/DDBJ whole genome shotgun (WGS) entry which is preliminary data.</text>
</comment>
<evidence type="ECO:0000313" key="4">
    <source>
        <dbReference type="Proteomes" id="UP000024635"/>
    </source>
</evidence>
<gene>
    <name evidence="3" type="primary">Acey_s0010.g1128</name>
    <name evidence="3" type="ORF">Y032_0010g1128</name>
</gene>
<feature type="compositionally biased region" description="Basic and acidic residues" evidence="1">
    <location>
        <begin position="28"/>
        <end position="46"/>
    </location>
</feature>
<keyword evidence="2" id="KW-0812">Transmembrane</keyword>
<accession>A0A016VG45</accession>
<reference evidence="4" key="1">
    <citation type="journal article" date="2015" name="Nat. Genet.">
        <title>The genome and transcriptome of the zoonotic hookworm Ancylostoma ceylanicum identify infection-specific gene families.</title>
        <authorList>
            <person name="Schwarz E.M."/>
            <person name="Hu Y."/>
            <person name="Antoshechkin I."/>
            <person name="Miller M.M."/>
            <person name="Sternberg P.W."/>
            <person name="Aroian R.V."/>
        </authorList>
    </citation>
    <scope>NUCLEOTIDE SEQUENCE</scope>
    <source>
        <strain evidence="4">HY135</strain>
    </source>
</reference>
<dbReference type="EMBL" id="JARK01001346">
    <property type="protein sequence ID" value="EYC26390.1"/>
    <property type="molecule type" value="Genomic_DNA"/>
</dbReference>
<protein>
    <submittedName>
        <fullName evidence="3">Uncharacterized protein</fullName>
    </submittedName>
</protein>
<dbReference type="AlphaFoldDB" id="A0A016VG45"/>
<feature type="region of interest" description="Disordered" evidence="1">
    <location>
        <begin position="1"/>
        <end position="47"/>
    </location>
</feature>
<evidence type="ECO:0000256" key="2">
    <source>
        <dbReference type="SAM" id="Phobius"/>
    </source>
</evidence>
<feature type="transmembrane region" description="Helical" evidence="2">
    <location>
        <begin position="69"/>
        <end position="88"/>
    </location>
</feature>